<evidence type="ECO:0000313" key="3">
    <source>
        <dbReference type="Proteomes" id="UP001620626"/>
    </source>
</evidence>
<reference evidence="2 3" key="1">
    <citation type="submission" date="2024-10" db="EMBL/GenBank/DDBJ databases">
        <authorList>
            <person name="Kim D."/>
        </authorList>
    </citation>
    <scope>NUCLEOTIDE SEQUENCE [LARGE SCALE GENOMIC DNA]</scope>
    <source>
        <strain evidence="2">BH-2024</strain>
    </source>
</reference>
<comment type="caution">
    <text evidence="2">The sequence shown here is derived from an EMBL/GenBank/DDBJ whole genome shotgun (WGS) entry which is preliminary data.</text>
</comment>
<dbReference type="AlphaFoldDB" id="A0ABD2JZT5"/>
<evidence type="ECO:0000256" key="1">
    <source>
        <dbReference type="SAM" id="MobiDB-lite"/>
    </source>
</evidence>
<dbReference type="EMBL" id="JBICBT010000869">
    <property type="protein sequence ID" value="KAL3096156.1"/>
    <property type="molecule type" value="Genomic_DNA"/>
</dbReference>
<accession>A0ABD2JZT5</accession>
<keyword evidence="3" id="KW-1185">Reference proteome</keyword>
<organism evidence="2 3">
    <name type="scientific">Heterodera trifolii</name>
    <dbReference type="NCBI Taxonomy" id="157864"/>
    <lineage>
        <taxon>Eukaryota</taxon>
        <taxon>Metazoa</taxon>
        <taxon>Ecdysozoa</taxon>
        <taxon>Nematoda</taxon>
        <taxon>Chromadorea</taxon>
        <taxon>Rhabditida</taxon>
        <taxon>Tylenchina</taxon>
        <taxon>Tylenchomorpha</taxon>
        <taxon>Tylenchoidea</taxon>
        <taxon>Heteroderidae</taxon>
        <taxon>Heteroderinae</taxon>
        <taxon>Heterodera</taxon>
    </lineage>
</organism>
<sequence length="99" mass="10984">MTLPTKHLKAEVWGVFFAEKNESLRAATEDQTKRTFGICRGCARLSIIGHGKASAAGRLRHRESAKDGSNQQNWPNERKNNCGRRGGNGKNSIPTCKFK</sequence>
<protein>
    <submittedName>
        <fullName evidence="2">Uncharacterized protein</fullName>
    </submittedName>
</protein>
<feature type="region of interest" description="Disordered" evidence="1">
    <location>
        <begin position="53"/>
        <end position="99"/>
    </location>
</feature>
<dbReference type="Proteomes" id="UP001620626">
    <property type="component" value="Unassembled WGS sequence"/>
</dbReference>
<gene>
    <name evidence="2" type="ORF">niasHT_029192</name>
</gene>
<name>A0ABD2JZT5_9BILA</name>
<evidence type="ECO:0000313" key="2">
    <source>
        <dbReference type="EMBL" id="KAL3096156.1"/>
    </source>
</evidence>
<proteinExistence type="predicted"/>